<dbReference type="SUPFAM" id="SSF47384">
    <property type="entry name" value="Homodimeric domain of signal transducing histidine kinase"/>
    <property type="match status" value="1"/>
</dbReference>
<feature type="coiled-coil region" evidence="9">
    <location>
        <begin position="330"/>
        <end position="357"/>
    </location>
</feature>
<protein>
    <recommendedName>
        <fullName evidence="2">histidine kinase</fullName>
        <ecNumber evidence="2">2.7.13.3</ecNumber>
    </recommendedName>
</protein>
<organism evidence="13 14">
    <name type="scientific">Providencia stuartii ATCC 25827</name>
    <dbReference type="NCBI Taxonomy" id="471874"/>
    <lineage>
        <taxon>Bacteria</taxon>
        <taxon>Pseudomonadati</taxon>
        <taxon>Pseudomonadota</taxon>
        <taxon>Gammaproteobacteria</taxon>
        <taxon>Enterobacterales</taxon>
        <taxon>Morganellaceae</taxon>
        <taxon>Providencia</taxon>
    </lineage>
</organism>
<dbReference type="Gene3D" id="3.30.565.10">
    <property type="entry name" value="Histidine kinase-like ATPase, C-terminal domain"/>
    <property type="match status" value="1"/>
</dbReference>
<dbReference type="InterPro" id="IPR004358">
    <property type="entry name" value="Sig_transdc_His_kin-like_C"/>
</dbReference>
<dbReference type="CDD" id="cd00082">
    <property type="entry name" value="HisKA"/>
    <property type="match status" value="1"/>
</dbReference>
<dbReference type="Pfam" id="PF12974">
    <property type="entry name" value="Phosphonate-bd"/>
    <property type="match status" value="1"/>
</dbReference>
<dbReference type="AlphaFoldDB" id="A0AA87CQC2"/>
<dbReference type="Gene3D" id="1.10.287.130">
    <property type="match status" value="1"/>
</dbReference>
<keyword evidence="3" id="KW-0597">Phosphoprotein</keyword>
<dbReference type="GO" id="GO:0005524">
    <property type="term" value="F:ATP binding"/>
    <property type="evidence" value="ECO:0007669"/>
    <property type="project" value="UniProtKB-KW"/>
</dbReference>
<evidence type="ECO:0000256" key="11">
    <source>
        <dbReference type="SAM" id="SignalP"/>
    </source>
</evidence>
<dbReference type="GO" id="GO:0000155">
    <property type="term" value="F:phosphorelay sensor kinase activity"/>
    <property type="evidence" value="ECO:0007669"/>
    <property type="project" value="InterPro"/>
</dbReference>
<feature type="transmembrane region" description="Helical" evidence="10">
    <location>
        <begin position="307"/>
        <end position="330"/>
    </location>
</feature>
<dbReference type="EC" id="2.7.13.3" evidence="2"/>
<dbReference type="PANTHER" id="PTHR43065">
    <property type="entry name" value="SENSOR HISTIDINE KINASE"/>
    <property type="match status" value="1"/>
</dbReference>
<keyword evidence="6 13" id="KW-0418">Kinase</keyword>
<feature type="signal peptide" evidence="11">
    <location>
        <begin position="1"/>
        <end position="26"/>
    </location>
</feature>
<evidence type="ECO:0000256" key="8">
    <source>
        <dbReference type="ARBA" id="ARBA00023012"/>
    </source>
</evidence>
<dbReference type="InterPro" id="IPR003661">
    <property type="entry name" value="HisK_dim/P_dom"/>
</dbReference>
<sequence>MLKKSSMSLYRLLFILLLAGSFPAMAAEWKIGVLALRGANSTQSHWQILADTLNESLPGEHFTLQPLNLDEMRDAIAEHKIDFLLTNPAQFIQLDSRYHLRWLLSLRSSVEPDSATRNVIGSLILVRADSDINEVKNLIGKKVGAISPDAFGGYLLGYKVLRDMGYDAEKDFRMQFLGFPADALLYALRDSSLSAAIIPVCLLENMDSEGLIDKNQFRPLIEHASTLPCKTSTELYPNWSFAALNDVPDNLVDKVTKTLLSSDKSGMRWGAPASVNQVETLLRDVNQHPQQRQIWQDIMSWLIQHQLSLGLVLLFFILLGVNHVWIAFLVRRRSRQLEEAHNRLRQQEANLEKAQRLNILGEMASGFAHELNQPLSAIRHYAQGCILRLKKESDDHPLINALTKIDNQAQRGADIIRNLRLWAGKPHQEVALQLSEQHVIPTIQHIWQLLRVSQHYPQVKLMLPDSRDVSLKLPETLLDQLLSNLISNSLQAGATTLCFSFHFAPERFLLVLQDDAGGMQPEQLTQGITPFATTKKEGLGLGLVICQRLIQSQGGDIRIENNVSEAGLNGLRVTLIFPYHHGKSSET</sequence>
<dbReference type="InterPro" id="IPR036890">
    <property type="entry name" value="HATPase_C_sf"/>
</dbReference>
<accession>A0AA87CQC2</accession>
<dbReference type="NCBIfam" id="NF040750">
    <property type="entry name" value="tetrathio_HK"/>
    <property type="match status" value="1"/>
</dbReference>
<dbReference type="PANTHER" id="PTHR43065:SF10">
    <property type="entry name" value="PEROXIDE STRESS-ACTIVATED HISTIDINE KINASE MAK3"/>
    <property type="match status" value="1"/>
</dbReference>
<evidence type="ECO:0000256" key="7">
    <source>
        <dbReference type="ARBA" id="ARBA00022840"/>
    </source>
</evidence>
<evidence type="ECO:0000259" key="12">
    <source>
        <dbReference type="PROSITE" id="PS50109"/>
    </source>
</evidence>
<evidence type="ECO:0000313" key="14">
    <source>
        <dbReference type="Proteomes" id="UP000004506"/>
    </source>
</evidence>
<dbReference type="PRINTS" id="PR00344">
    <property type="entry name" value="BCTRLSENSOR"/>
</dbReference>
<dbReference type="Proteomes" id="UP000004506">
    <property type="component" value="Unassembled WGS sequence"/>
</dbReference>
<reference evidence="13 14" key="3">
    <citation type="submission" date="2008-05" db="EMBL/GenBank/DDBJ databases">
        <authorList>
            <person name="Fulton L."/>
            <person name="Clifton S."/>
            <person name="Fulton B."/>
            <person name="Xu J."/>
            <person name="Minx P."/>
            <person name="Pepin K.H."/>
            <person name="Johnson M."/>
            <person name="Thiruvilangam P."/>
            <person name="Bhonagiri V."/>
            <person name="Nash W.E."/>
            <person name="Mardis E.R."/>
            <person name="Wilson R.K."/>
        </authorList>
    </citation>
    <scope>NUCLEOTIDE SEQUENCE [LARGE SCALE GENOMIC DNA]</scope>
    <source>
        <strain evidence="13 14">ATCC 25827</strain>
    </source>
</reference>
<dbReference type="InterPro" id="IPR003594">
    <property type="entry name" value="HATPase_dom"/>
</dbReference>
<dbReference type="SMART" id="SM00388">
    <property type="entry name" value="HisKA"/>
    <property type="match status" value="1"/>
</dbReference>
<evidence type="ECO:0000256" key="1">
    <source>
        <dbReference type="ARBA" id="ARBA00000085"/>
    </source>
</evidence>
<evidence type="ECO:0000256" key="10">
    <source>
        <dbReference type="SAM" id="Phobius"/>
    </source>
</evidence>
<keyword evidence="9" id="KW-0175">Coiled coil</keyword>
<dbReference type="SUPFAM" id="SSF55874">
    <property type="entry name" value="ATPase domain of HSP90 chaperone/DNA topoisomerase II/histidine kinase"/>
    <property type="match status" value="1"/>
</dbReference>
<dbReference type="EMBL" id="ABJD02000101">
    <property type="protein sequence ID" value="EDU58756.1"/>
    <property type="molecule type" value="Genomic_DNA"/>
</dbReference>
<evidence type="ECO:0000256" key="6">
    <source>
        <dbReference type="ARBA" id="ARBA00022777"/>
    </source>
</evidence>
<evidence type="ECO:0000256" key="3">
    <source>
        <dbReference type="ARBA" id="ARBA00022553"/>
    </source>
</evidence>
<keyword evidence="8" id="KW-0902">Two-component regulatory system</keyword>
<reference evidence="14" key="1">
    <citation type="submission" date="2008-04" db="EMBL/GenBank/DDBJ databases">
        <title>Draft genome sequence of Providencia stuartii (ATCC 25827).</title>
        <authorList>
            <person name="Sudarsanam P."/>
            <person name="Ley R."/>
            <person name="Guruge J."/>
            <person name="Turnbaugh P.J."/>
            <person name="Mahowald M."/>
            <person name="Liep D."/>
            <person name="Gordon J."/>
        </authorList>
    </citation>
    <scope>NUCLEOTIDE SEQUENCE [LARGE SCALE GENOMIC DNA]</scope>
    <source>
        <strain evidence="14">ATCC 25827</strain>
    </source>
</reference>
<feature type="chain" id="PRO_5041642208" description="histidine kinase" evidence="11">
    <location>
        <begin position="27"/>
        <end position="587"/>
    </location>
</feature>
<dbReference type="PROSITE" id="PS50109">
    <property type="entry name" value="HIS_KIN"/>
    <property type="match status" value="1"/>
</dbReference>
<dbReference type="InterPro" id="IPR053527">
    <property type="entry name" value="Tetrathionate_sensor_kinase"/>
</dbReference>
<dbReference type="SUPFAM" id="SSF53850">
    <property type="entry name" value="Periplasmic binding protein-like II"/>
    <property type="match status" value="1"/>
</dbReference>
<comment type="catalytic activity">
    <reaction evidence="1">
        <text>ATP + protein L-histidine = ADP + protein N-phospho-L-histidine.</text>
        <dbReference type="EC" id="2.7.13.3"/>
    </reaction>
</comment>
<proteinExistence type="predicted"/>
<gene>
    <name evidence="13" type="ORF">PROSTU_01933</name>
</gene>
<keyword evidence="7" id="KW-0067">ATP-binding</keyword>
<dbReference type="SMART" id="SM00387">
    <property type="entry name" value="HATPase_c"/>
    <property type="match status" value="1"/>
</dbReference>
<evidence type="ECO:0000256" key="2">
    <source>
        <dbReference type="ARBA" id="ARBA00012438"/>
    </source>
</evidence>
<evidence type="ECO:0000313" key="13">
    <source>
        <dbReference type="EMBL" id="EDU58756.1"/>
    </source>
</evidence>
<keyword evidence="10" id="KW-0472">Membrane</keyword>
<keyword evidence="11" id="KW-0732">Signal</keyword>
<dbReference type="InterPro" id="IPR005467">
    <property type="entry name" value="His_kinase_dom"/>
</dbReference>
<name>A0AA87CQC2_PROST</name>
<dbReference type="Pfam" id="PF00512">
    <property type="entry name" value="HisKA"/>
    <property type="match status" value="1"/>
</dbReference>
<dbReference type="InterPro" id="IPR036097">
    <property type="entry name" value="HisK_dim/P_sf"/>
</dbReference>
<keyword evidence="5" id="KW-0547">Nucleotide-binding</keyword>
<keyword evidence="10" id="KW-1133">Transmembrane helix</keyword>
<keyword evidence="4" id="KW-0808">Transferase</keyword>
<evidence type="ECO:0000256" key="4">
    <source>
        <dbReference type="ARBA" id="ARBA00022679"/>
    </source>
</evidence>
<dbReference type="Gene3D" id="3.40.190.10">
    <property type="entry name" value="Periplasmic binding protein-like II"/>
    <property type="match status" value="2"/>
</dbReference>
<evidence type="ECO:0000256" key="5">
    <source>
        <dbReference type="ARBA" id="ARBA00022741"/>
    </source>
</evidence>
<reference evidence="14" key="2">
    <citation type="submission" date="2008-04" db="EMBL/GenBank/DDBJ databases">
        <title>Draft genome sequence of Providencia stuartii(ATCC 25827).</title>
        <authorList>
            <person name="Sudarsanam P."/>
            <person name="Ley R."/>
            <person name="Guruge J."/>
            <person name="Turnbaugh P.J."/>
            <person name="Mahowald M."/>
            <person name="Liep D."/>
            <person name="Gordon J."/>
        </authorList>
    </citation>
    <scope>NUCLEOTIDE SEQUENCE [LARGE SCALE GENOMIC DNA]</scope>
    <source>
        <strain evidence="14">ATCC 25827</strain>
    </source>
</reference>
<dbReference type="Pfam" id="PF02518">
    <property type="entry name" value="HATPase_c"/>
    <property type="match status" value="1"/>
</dbReference>
<keyword evidence="10" id="KW-0812">Transmembrane</keyword>
<evidence type="ECO:0000256" key="9">
    <source>
        <dbReference type="SAM" id="Coils"/>
    </source>
</evidence>
<comment type="caution">
    <text evidence="13">The sequence shown here is derived from an EMBL/GenBank/DDBJ whole genome shotgun (WGS) entry which is preliminary data.</text>
</comment>
<feature type="domain" description="Histidine kinase" evidence="12">
    <location>
        <begin position="366"/>
        <end position="581"/>
    </location>
</feature>